<dbReference type="PIRSF" id="PIRSF036409">
    <property type="entry name" value="EutP_PduV"/>
    <property type="match status" value="1"/>
</dbReference>
<dbReference type="PANTHER" id="PTHR40453:SF1">
    <property type="entry name" value="PROTEIN YOEF"/>
    <property type="match status" value="1"/>
</dbReference>
<organism evidence="2 3">
    <name type="scientific">Clostridium estertheticum</name>
    <dbReference type="NCBI Taxonomy" id="238834"/>
    <lineage>
        <taxon>Bacteria</taxon>
        <taxon>Bacillati</taxon>
        <taxon>Bacillota</taxon>
        <taxon>Clostridia</taxon>
        <taxon>Eubacteriales</taxon>
        <taxon>Clostridiaceae</taxon>
        <taxon>Clostridium</taxon>
    </lineage>
</organism>
<proteinExistence type="inferred from homology"/>
<dbReference type="Pfam" id="PF10662">
    <property type="entry name" value="PduV-EutP"/>
    <property type="match status" value="1"/>
</dbReference>
<dbReference type="CDD" id="cd00882">
    <property type="entry name" value="Ras_like_GTPase"/>
    <property type="match status" value="1"/>
</dbReference>
<dbReference type="Proteomes" id="UP001164733">
    <property type="component" value="Chromosome"/>
</dbReference>
<dbReference type="PANTHER" id="PTHR40453">
    <property type="entry name" value="PROTEIN YOEF"/>
    <property type="match status" value="1"/>
</dbReference>
<keyword evidence="1" id="KW-0547">Nucleotide-binding</keyword>
<dbReference type="EMBL" id="CP086239">
    <property type="protein sequence ID" value="WAG60705.1"/>
    <property type="molecule type" value="Genomic_DNA"/>
</dbReference>
<dbReference type="NCBIfam" id="TIGR02528">
    <property type="entry name" value="EutP"/>
    <property type="match status" value="1"/>
</dbReference>
<dbReference type="InterPro" id="IPR012381">
    <property type="entry name" value="EutP_PduV"/>
</dbReference>
<comment type="similarity">
    <text evidence="1">Belongs to the EutP/PduV family.</text>
</comment>
<dbReference type="AlphaFoldDB" id="A0AA47EIH9"/>
<dbReference type="GO" id="GO:0006576">
    <property type="term" value="P:biogenic amine metabolic process"/>
    <property type="evidence" value="ECO:0007669"/>
    <property type="project" value="InterPro"/>
</dbReference>
<reference evidence="2" key="1">
    <citation type="submission" date="2021-11" db="EMBL/GenBank/DDBJ databases">
        <title>Clostridia strains as spoilage organisms.</title>
        <authorList>
            <person name="Wambui J."/>
            <person name="Stevens M.J.A."/>
            <person name="Stephan R."/>
        </authorList>
    </citation>
    <scope>NUCLEOTIDE SEQUENCE</scope>
    <source>
        <strain evidence="2">CF009</strain>
    </source>
</reference>
<evidence type="ECO:0000313" key="3">
    <source>
        <dbReference type="Proteomes" id="UP001164733"/>
    </source>
</evidence>
<accession>A0AA47EIH9</accession>
<dbReference type="GO" id="GO:0005524">
    <property type="term" value="F:ATP binding"/>
    <property type="evidence" value="ECO:0007669"/>
    <property type="project" value="InterPro"/>
</dbReference>
<evidence type="ECO:0000313" key="2">
    <source>
        <dbReference type="EMBL" id="WAG60705.1"/>
    </source>
</evidence>
<gene>
    <name evidence="2" type="ORF">LL038_00170</name>
</gene>
<sequence>MKKLMLIGKTSCGKTTLTQALNKKNLFYKKTQTVEIIDSIIDTPGEYIESRFFYNALIITSVDSDVIGMVQDCTEENSVFPPSFASRFAKPVIGIITKIDLCYEENKIKIAEEFLLNAGVERIFKVSAFDRQGVEDLKEYLIKS</sequence>
<dbReference type="RefSeq" id="WP_216119483.1">
    <property type="nucleotide sequence ID" value="NZ_CP086239.1"/>
</dbReference>
<name>A0AA47EIH9_9CLOT</name>
<evidence type="ECO:0000256" key="1">
    <source>
        <dbReference type="PIRNR" id="PIRNR036409"/>
    </source>
</evidence>
<protein>
    <submittedName>
        <fullName evidence="2">EutP/PduV family microcompartment system protein</fullName>
    </submittedName>
</protein>